<feature type="domain" description="Penicillin binding protein A dimerisation" evidence="2">
    <location>
        <begin position="60"/>
        <end position="135"/>
    </location>
</feature>
<dbReference type="InterPro" id="IPR050515">
    <property type="entry name" value="Beta-lactam/transpept"/>
</dbReference>
<evidence type="ECO:0000259" key="1">
    <source>
        <dbReference type="Pfam" id="PF00905"/>
    </source>
</evidence>
<protein>
    <submittedName>
        <fullName evidence="3">Penicillin-binding transpeptidase domain-containing protein</fullName>
    </submittedName>
</protein>
<accession>A0ABP8AS04</accession>
<dbReference type="Gene3D" id="3.40.710.10">
    <property type="entry name" value="DD-peptidase/beta-lactamase superfamily"/>
    <property type="match status" value="1"/>
</dbReference>
<dbReference type="Proteomes" id="UP001501251">
    <property type="component" value="Unassembled WGS sequence"/>
</dbReference>
<feature type="domain" description="Penicillin-binding protein transpeptidase" evidence="1">
    <location>
        <begin position="164"/>
        <end position="482"/>
    </location>
</feature>
<proteinExistence type="predicted"/>
<dbReference type="InterPro" id="IPR012338">
    <property type="entry name" value="Beta-lactam/transpept-like"/>
</dbReference>
<organism evidence="3 4">
    <name type="scientific">Streptosporangium oxazolinicum</name>
    <dbReference type="NCBI Taxonomy" id="909287"/>
    <lineage>
        <taxon>Bacteria</taxon>
        <taxon>Bacillati</taxon>
        <taxon>Actinomycetota</taxon>
        <taxon>Actinomycetes</taxon>
        <taxon>Streptosporangiales</taxon>
        <taxon>Streptosporangiaceae</taxon>
        <taxon>Streptosporangium</taxon>
    </lineage>
</organism>
<dbReference type="Pfam" id="PF21922">
    <property type="entry name" value="PBP_dimer_2"/>
    <property type="match status" value="1"/>
</dbReference>
<dbReference type="EMBL" id="BAABAQ010000003">
    <property type="protein sequence ID" value="GAA4188535.1"/>
    <property type="molecule type" value="Genomic_DNA"/>
</dbReference>
<dbReference type="Gene3D" id="3.90.1310.10">
    <property type="entry name" value="Penicillin-binding protein 2a (Domain 2)"/>
    <property type="match status" value="1"/>
</dbReference>
<dbReference type="RefSeq" id="WP_344917857.1">
    <property type="nucleotide sequence ID" value="NZ_BAABAQ010000003.1"/>
</dbReference>
<comment type="caution">
    <text evidence="3">The sequence shown here is derived from an EMBL/GenBank/DDBJ whole genome shotgun (WGS) entry which is preliminary data.</text>
</comment>
<gene>
    <name evidence="3" type="ORF">GCM10022252_23980</name>
</gene>
<dbReference type="InterPro" id="IPR054120">
    <property type="entry name" value="PBPA_dimer"/>
</dbReference>
<reference evidence="4" key="1">
    <citation type="journal article" date="2019" name="Int. J. Syst. Evol. Microbiol.">
        <title>The Global Catalogue of Microorganisms (GCM) 10K type strain sequencing project: providing services to taxonomists for standard genome sequencing and annotation.</title>
        <authorList>
            <consortium name="The Broad Institute Genomics Platform"/>
            <consortium name="The Broad Institute Genome Sequencing Center for Infectious Disease"/>
            <person name="Wu L."/>
            <person name="Ma J."/>
        </authorList>
    </citation>
    <scope>NUCLEOTIDE SEQUENCE [LARGE SCALE GENOMIC DNA]</scope>
    <source>
        <strain evidence="4">JCM 17388</strain>
    </source>
</reference>
<keyword evidence="4" id="KW-1185">Reference proteome</keyword>
<dbReference type="PANTHER" id="PTHR30627:SF24">
    <property type="entry name" value="PENICILLIN-BINDING PROTEIN 4B"/>
    <property type="match status" value="1"/>
</dbReference>
<evidence type="ECO:0000313" key="3">
    <source>
        <dbReference type="EMBL" id="GAA4188535.1"/>
    </source>
</evidence>
<dbReference type="InterPro" id="IPR036138">
    <property type="entry name" value="PBP_dimer_sf"/>
</dbReference>
<dbReference type="PANTHER" id="PTHR30627">
    <property type="entry name" value="PEPTIDOGLYCAN D,D-TRANSPEPTIDASE"/>
    <property type="match status" value="1"/>
</dbReference>
<sequence length="490" mass="51550">MVAPRARRINIPLRHVALMCGGMLFALLANVTYLQALDSERLNEDPRNQRTMIARFESPRGRILLRDGTVIATSRKARNATYRYRRIYPGGPLYAAITGHFSLYGTGTGGVEQAEEALLSGNDPRVKVRGLVDGTRGGATLRLTVDRGAQRAAYDGLRATGKPGAVVAIDPRTGAILAMVSLPSYDPNLYTSFDAAGLDRVDKRLRGDPADPLLNRAIQRNYPPGSTFKIVTSAAALDSGRYDLDTRVSAPKSFRLPGTGTYLRNSGGAACGGGALPLLQAFRLSCNTPFAKIGVDLGHDALRERAEAFGFDTDDLEVPMPVARSVYPPVLDDAQTAMSALGQFDVRATPLMIAMIAAAVANDGSLMRPHLVDEVSLVDGTVIDVTEPSPYRRALGAEEAERLTEMMIAVTGRGGTGTAAAVRGVKVAGKTGTAENAVQGEDHAVFGGFAPAASPRIAVGVLVEGGGPGGRVAAPIARAVIEAFLGGQAE</sequence>
<dbReference type="SUPFAM" id="SSF56519">
    <property type="entry name" value="Penicillin binding protein dimerisation domain"/>
    <property type="match status" value="1"/>
</dbReference>
<evidence type="ECO:0000313" key="4">
    <source>
        <dbReference type="Proteomes" id="UP001501251"/>
    </source>
</evidence>
<name>A0ABP8AS04_9ACTN</name>
<dbReference type="Pfam" id="PF00905">
    <property type="entry name" value="Transpeptidase"/>
    <property type="match status" value="1"/>
</dbReference>
<dbReference type="SUPFAM" id="SSF56601">
    <property type="entry name" value="beta-lactamase/transpeptidase-like"/>
    <property type="match status" value="1"/>
</dbReference>
<evidence type="ECO:0000259" key="2">
    <source>
        <dbReference type="Pfam" id="PF21922"/>
    </source>
</evidence>
<dbReference type="InterPro" id="IPR001460">
    <property type="entry name" value="PCN-bd_Tpept"/>
</dbReference>